<dbReference type="GeneID" id="87822706"/>
<keyword evidence="3" id="KW-1185">Reference proteome</keyword>
<evidence type="ECO:0000256" key="1">
    <source>
        <dbReference type="SAM" id="MobiDB-lite"/>
    </source>
</evidence>
<feature type="region of interest" description="Disordered" evidence="1">
    <location>
        <begin position="1"/>
        <end position="28"/>
    </location>
</feature>
<dbReference type="RefSeq" id="XP_062644615.1">
    <property type="nucleotide sequence ID" value="XM_062785940.1"/>
</dbReference>
<dbReference type="EMBL" id="MU853236">
    <property type="protein sequence ID" value="KAK4120844.1"/>
    <property type="molecule type" value="Genomic_DNA"/>
</dbReference>
<name>A0AAN6TUD5_9PEZI</name>
<evidence type="ECO:0000313" key="2">
    <source>
        <dbReference type="EMBL" id="KAK4120844.1"/>
    </source>
</evidence>
<comment type="caution">
    <text evidence="2">The sequence shown here is derived from an EMBL/GenBank/DDBJ whole genome shotgun (WGS) entry which is preliminary data.</text>
</comment>
<evidence type="ECO:0000313" key="3">
    <source>
        <dbReference type="Proteomes" id="UP001302602"/>
    </source>
</evidence>
<proteinExistence type="predicted"/>
<accession>A0AAN6TUD5</accession>
<dbReference type="Proteomes" id="UP001302602">
    <property type="component" value="Unassembled WGS sequence"/>
</dbReference>
<protein>
    <submittedName>
        <fullName evidence="2">Uncharacterized protein</fullName>
    </submittedName>
</protein>
<reference evidence="2" key="2">
    <citation type="submission" date="2023-05" db="EMBL/GenBank/DDBJ databases">
        <authorList>
            <consortium name="Lawrence Berkeley National Laboratory"/>
            <person name="Steindorff A."/>
            <person name="Hensen N."/>
            <person name="Bonometti L."/>
            <person name="Westerberg I."/>
            <person name="Brannstrom I.O."/>
            <person name="Guillou S."/>
            <person name="Cros-Aarteil S."/>
            <person name="Calhoun S."/>
            <person name="Haridas S."/>
            <person name="Kuo A."/>
            <person name="Mondo S."/>
            <person name="Pangilinan J."/>
            <person name="Riley R."/>
            <person name="Labutti K."/>
            <person name="Andreopoulos B."/>
            <person name="Lipzen A."/>
            <person name="Chen C."/>
            <person name="Yanf M."/>
            <person name="Daum C."/>
            <person name="Ng V."/>
            <person name="Clum A."/>
            <person name="Ohm R."/>
            <person name="Martin F."/>
            <person name="Silar P."/>
            <person name="Natvig D."/>
            <person name="Lalanne C."/>
            <person name="Gautier V."/>
            <person name="Ament-Velasquez S.L."/>
            <person name="Kruys A."/>
            <person name="Hutchinson M.I."/>
            <person name="Powell A.J."/>
            <person name="Barry K."/>
            <person name="Miller A.N."/>
            <person name="Grigoriev I.V."/>
            <person name="Debuchy R."/>
            <person name="Gladieux P."/>
            <person name="Thoren M.H."/>
            <person name="Johannesson H."/>
        </authorList>
    </citation>
    <scope>NUCLEOTIDE SEQUENCE</scope>
    <source>
        <strain evidence="2">CBS 731.68</strain>
    </source>
</reference>
<dbReference type="AlphaFoldDB" id="A0AAN6TUD5"/>
<feature type="compositionally biased region" description="Basic residues" evidence="1">
    <location>
        <begin position="12"/>
        <end position="23"/>
    </location>
</feature>
<gene>
    <name evidence="2" type="ORF">N657DRAFT_143807</name>
</gene>
<reference evidence="2" key="1">
    <citation type="journal article" date="2023" name="Mol. Phylogenet. Evol.">
        <title>Genome-scale phylogeny and comparative genomics of the fungal order Sordariales.</title>
        <authorList>
            <person name="Hensen N."/>
            <person name="Bonometti L."/>
            <person name="Westerberg I."/>
            <person name="Brannstrom I.O."/>
            <person name="Guillou S."/>
            <person name="Cros-Aarteil S."/>
            <person name="Calhoun S."/>
            <person name="Haridas S."/>
            <person name="Kuo A."/>
            <person name="Mondo S."/>
            <person name="Pangilinan J."/>
            <person name="Riley R."/>
            <person name="LaButti K."/>
            <person name="Andreopoulos B."/>
            <person name="Lipzen A."/>
            <person name="Chen C."/>
            <person name="Yan M."/>
            <person name="Daum C."/>
            <person name="Ng V."/>
            <person name="Clum A."/>
            <person name="Steindorff A."/>
            <person name="Ohm R.A."/>
            <person name="Martin F."/>
            <person name="Silar P."/>
            <person name="Natvig D.O."/>
            <person name="Lalanne C."/>
            <person name="Gautier V."/>
            <person name="Ament-Velasquez S.L."/>
            <person name="Kruys A."/>
            <person name="Hutchinson M.I."/>
            <person name="Powell A.J."/>
            <person name="Barry K."/>
            <person name="Miller A.N."/>
            <person name="Grigoriev I.V."/>
            <person name="Debuchy R."/>
            <person name="Gladieux P."/>
            <person name="Hiltunen Thoren M."/>
            <person name="Johannesson H."/>
        </authorList>
    </citation>
    <scope>NUCLEOTIDE SEQUENCE</scope>
    <source>
        <strain evidence="2">CBS 731.68</strain>
    </source>
</reference>
<organism evidence="2 3">
    <name type="scientific">Parathielavia appendiculata</name>
    <dbReference type="NCBI Taxonomy" id="2587402"/>
    <lineage>
        <taxon>Eukaryota</taxon>
        <taxon>Fungi</taxon>
        <taxon>Dikarya</taxon>
        <taxon>Ascomycota</taxon>
        <taxon>Pezizomycotina</taxon>
        <taxon>Sordariomycetes</taxon>
        <taxon>Sordariomycetidae</taxon>
        <taxon>Sordariales</taxon>
        <taxon>Chaetomiaceae</taxon>
        <taxon>Parathielavia</taxon>
    </lineage>
</organism>
<sequence length="168" mass="19386">MGITPSEYQEKKQKRRKREKKRMTWASDSNSCSMKAKQRLNLRQTRPLGSLAVIHPLAPFFPLDIMVEQWQPAQNCYKQLNRTLDFSTYGVPITPGKKELLLRYIICISPSGYGAMFLRAHITSNWTGTNVLCRHLLQVSSRHAFCAADTAHHVQWICWMRHESSPSP</sequence>